<dbReference type="Gene3D" id="3.90.1720.10">
    <property type="entry name" value="endopeptidase domain like (from Nostoc punctiforme)"/>
    <property type="match status" value="1"/>
</dbReference>
<sequence>MVGAAVLSAGLVGTFALPAYATPEVEGQPDYTPAQNLTTADIEAAPLALEGPSAAVSEEWTAAEEARKKAEAEAKAAEERERAAQQADTAAQPAGEAPSGNDIPAGSGGQGIANAALAQLGVVQDCTALVEKSLRAIGVPAGDLGTQVGEYTALGGVQVSAGSYAVGDILIWPGQHVAVYIGNGQAVHGGWNGNQTVVAGVTTSAGAPSAVVRF</sequence>
<evidence type="ECO:0000313" key="8">
    <source>
        <dbReference type="EMBL" id="MBK0417750.1"/>
    </source>
</evidence>
<keyword evidence="2" id="KW-0645">Protease</keyword>
<feature type="chain" id="PRO_5037198308" evidence="6">
    <location>
        <begin position="22"/>
        <end position="214"/>
    </location>
</feature>
<evidence type="ECO:0000256" key="3">
    <source>
        <dbReference type="ARBA" id="ARBA00022801"/>
    </source>
</evidence>
<dbReference type="Pfam" id="PF00877">
    <property type="entry name" value="NLPC_P60"/>
    <property type="match status" value="1"/>
</dbReference>
<dbReference type="InterPro" id="IPR038765">
    <property type="entry name" value="Papain-like_cys_pep_sf"/>
</dbReference>
<evidence type="ECO:0000313" key="9">
    <source>
        <dbReference type="Proteomes" id="UP000608530"/>
    </source>
</evidence>
<dbReference type="AlphaFoldDB" id="A0A934Q3E3"/>
<proteinExistence type="inferred from homology"/>
<dbReference type="SUPFAM" id="SSF54001">
    <property type="entry name" value="Cysteine proteinases"/>
    <property type="match status" value="1"/>
</dbReference>
<evidence type="ECO:0000256" key="5">
    <source>
        <dbReference type="SAM" id="MobiDB-lite"/>
    </source>
</evidence>
<accession>A0A934Q3E3</accession>
<evidence type="ECO:0000259" key="7">
    <source>
        <dbReference type="PROSITE" id="PS51935"/>
    </source>
</evidence>
<feature type="region of interest" description="Disordered" evidence="5">
    <location>
        <begin position="27"/>
        <end position="107"/>
    </location>
</feature>
<comment type="similarity">
    <text evidence="1">Belongs to the peptidase C40 family.</text>
</comment>
<dbReference type="EMBL" id="JAEHOH010000001">
    <property type="protein sequence ID" value="MBK0417750.1"/>
    <property type="molecule type" value="Genomic_DNA"/>
</dbReference>
<dbReference type="GO" id="GO:0006508">
    <property type="term" value="P:proteolysis"/>
    <property type="evidence" value="ECO:0007669"/>
    <property type="project" value="UniProtKB-KW"/>
</dbReference>
<keyword evidence="6" id="KW-0732">Signal</keyword>
<evidence type="ECO:0000256" key="4">
    <source>
        <dbReference type="ARBA" id="ARBA00022807"/>
    </source>
</evidence>
<protein>
    <submittedName>
        <fullName evidence="8">C40 family peptidase</fullName>
    </submittedName>
</protein>
<organism evidence="8 9">
    <name type="scientific">Leucobacter chromiisoli</name>
    <dbReference type="NCBI Taxonomy" id="2796471"/>
    <lineage>
        <taxon>Bacteria</taxon>
        <taxon>Bacillati</taxon>
        <taxon>Actinomycetota</taxon>
        <taxon>Actinomycetes</taxon>
        <taxon>Micrococcales</taxon>
        <taxon>Microbacteriaceae</taxon>
        <taxon>Leucobacter</taxon>
    </lineage>
</organism>
<reference evidence="8" key="1">
    <citation type="submission" date="2020-12" db="EMBL/GenBank/DDBJ databases">
        <title>Leucobacter sp. CAS1, isolated from Chromium sludge.</title>
        <authorList>
            <person name="Xu Z."/>
        </authorList>
    </citation>
    <scope>NUCLEOTIDE SEQUENCE</scope>
    <source>
        <strain evidence="8">CSA1</strain>
    </source>
</reference>
<dbReference type="GO" id="GO:0008234">
    <property type="term" value="F:cysteine-type peptidase activity"/>
    <property type="evidence" value="ECO:0007669"/>
    <property type="project" value="UniProtKB-KW"/>
</dbReference>
<name>A0A934Q3E3_9MICO</name>
<dbReference type="InterPro" id="IPR000064">
    <property type="entry name" value="NLP_P60_dom"/>
</dbReference>
<evidence type="ECO:0000256" key="6">
    <source>
        <dbReference type="SAM" id="SignalP"/>
    </source>
</evidence>
<gene>
    <name evidence="8" type="ORF">JD276_01690</name>
</gene>
<evidence type="ECO:0000256" key="2">
    <source>
        <dbReference type="ARBA" id="ARBA00022670"/>
    </source>
</evidence>
<dbReference type="Proteomes" id="UP000608530">
    <property type="component" value="Unassembled WGS sequence"/>
</dbReference>
<feature type="compositionally biased region" description="Low complexity" evidence="5">
    <location>
        <begin position="84"/>
        <end position="94"/>
    </location>
</feature>
<evidence type="ECO:0000256" key="1">
    <source>
        <dbReference type="ARBA" id="ARBA00007074"/>
    </source>
</evidence>
<feature type="signal peptide" evidence="6">
    <location>
        <begin position="1"/>
        <end position="21"/>
    </location>
</feature>
<comment type="caution">
    <text evidence="8">The sequence shown here is derived from an EMBL/GenBank/DDBJ whole genome shotgun (WGS) entry which is preliminary data.</text>
</comment>
<keyword evidence="3" id="KW-0378">Hydrolase</keyword>
<feature type="compositionally biased region" description="Basic and acidic residues" evidence="5">
    <location>
        <begin position="64"/>
        <end position="83"/>
    </location>
</feature>
<dbReference type="PROSITE" id="PS51935">
    <property type="entry name" value="NLPC_P60"/>
    <property type="match status" value="1"/>
</dbReference>
<keyword evidence="9" id="KW-1185">Reference proteome</keyword>
<feature type="domain" description="NlpC/P60" evidence="7">
    <location>
        <begin position="87"/>
        <end position="214"/>
    </location>
</feature>
<keyword evidence="4" id="KW-0788">Thiol protease</keyword>